<dbReference type="GO" id="GO:0003700">
    <property type="term" value="F:DNA-binding transcription factor activity"/>
    <property type="evidence" value="ECO:0007669"/>
    <property type="project" value="InterPro"/>
</dbReference>
<dbReference type="AlphaFoldDB" id="A0A1M4Z053"/>
<dbReference type="InterPro" id="IPR000551">
    <property type="entry name" value="MerR-type_HTH_dom"/>
</dbReference>
<dbReference type="Pfam" id="PF07739">
    <property type="entry name" value="TipAS"/>
    <property type="match status" value="1"/>
</dbReference>
<evidence type="ECO:0000256" key="1">
    <source>
        <dbReference type="ARBA" id="ARBA00022491"/>
    </source>
</evidence>
<dbReference type="PROSITE" id="PS50937">
    <property type="entry name" value="HTH_MERR_2"/>
    <property type="match status" value="1"/>
</dbReference>
<dbReference type="EMBL" id="FQVN01000002">
    <property type="protein sequence ID" value="SHF11453.1"/>
    <property type="molecule type" value="Genomic_DNA"/>
</dbReference>
<dbReference type="Pfam" id="PF13411">
    <property type="entry name" value="MerR_1"/>
    <property type="match status" value="1"/>
</dbReference>
<keyword evidence="2" id="KW-0805">Transcription regulation</keyword>
<evidence type="ECO:0000313" key="7">
    <source>
        <dbReference type="Proteomes" id="UP000184501"/>
    </source>
</evidence>
<evidence type="ECO:0000256" key="2">
    <source>
        <dbReference type="ARBA" id="ARBA00023015"/>
    </source>
</evidence>
<organism evidence="6 7">
    <name type="scientific">Streptoalloteichus hindustanus</name>
    <dbReference type="NCBI Taxonomy" id="2017"/>
    <lineage>
        <taxon>Bacteria</taxon>
        <taxon>Bacillati</taxon>
        <taxon>Actinomycetota</taxon>
        <taxon>Actinomycetes</taxon>
        <taxon>Pseudonocardiales</taxon>
        <taxon>Pseudonocardiaceae</taxon>
        <taxon>Streptoalloteichus</taxon>
    </lineage>
</organism>
<gene>
    <name evidence="6" type="ORF">SAMN05444320_102554</name>
</gene>
<sequence>MRDRADEGWKIGQLAERTGLTVRTLHHYDHLGLVRPSRRTSAGHRRYDEADVRRLYQVLALRQLGLPLESIGDVLAGTSSVEALLARHRSYLDQQLVAVRTLRAQVATTLAALRDAEGASVTDFLELIRKVTTVDDAVKKHFSDEQLATLAERREQLGEQAIKEVEASWPRLIARVQAAVDAGTDPASAEGRELGREWMGLLERFHGGDQGLKDSLYQMQAVNAEQIEATYGGPTRAQIEFISRATAANS</sequence>
<keyword evidence="4" id="KW-0804">Transcription</keyword>
<keyword evidence="1" id="KW-0678">Repressor</keyword>
<dbReference type="GO" id="GO:0003677">
    <property type="term" value="F:DNA binding"/>
    <property type="evidence" value="ECO:0007669"/>
    <property type="project" value="UniProtKB-KW"/>
</dbReference>
<dbReference type="InterPro" id="IPR012925">
    <property type="entry name" value="TipAS_dom"/>
</dbReference>
<keyword evidence="3 6" id="KW-0238">DNA-binding</keyword>
<proteinExistence type="predicted"/>
<accession>A0A1M4Z053</accession>
<dbReference type="Proteomes" id="UP000184501">
    <property type="component" value="Unassembled WGS sequence"/>
</dbReference>
<dbReference type="PANTHER" id="PTHR30204:SF69">
    <property type="entry name" value="MERR-FAMILY TRANSCRIPTIONAL REGULATOR"/>
    <property type="match status" value="1"/>
</dbReference>
<dbReference type="PRINTS" id="PR00040">
    <property type="entry name" value="HTHMERR"/>
</dbReference>
<dbReference type="OrthoDB" id="9809391at2"/>
<dbReference type="PROSITE" id="PS00552">
    <property type="entry name" value="HTH_MERR_1"/>
    <property type="match status" value="1"/>
</dbReference>
<name>A0A1M4Z053_STRHI</name>
<dbReference type="SUPFAM" id="SSF46955">
    <property type="entry name" value="Putative DNA-binding domain"/>
    <property type="match status" value="1"/>
</dbReference>
<evidence type="ECO:0000313" key="6">
    <source>
        <dbReference type="EMBL" id="SHF11453.1"/>
    </source>
</evidence>
<keyword evidence="7" id="KW-1185">Reference proteome</keyword>
<dbReference type="PANTHER" id="PTHR30204">
    <property type="entry name" value="REDOX-CYCLING DRUG-SENSING TRANSCRIPTIONAL ACTIVATOR SOXR"/>
    <property type="match status" value="1"/>
</dbReference>
<protein>
    <submittedName>
        <fullName evidence="6">DNA-binding transcriptional regulator, MerR family</fullName>
    </submittedName>
</protein>
<dbReference type="RefSeq" id="WP_073480766.1">
    <property type="nucleotide sequence ID" value="NZ_FQVN01000002.1"/>
</dbReference>
<evidence type="ECO:0000256" key="3">
    <source>
        <dbReference type="ARBA" id="ARBA00023125"/>
    </source>
</evidence>
<evidence type="ECO:0000256" key="4">
    <source>
        <dbReference type="ARBA" id="ARBA00023163"/>
    </source>
</evidence>
<dbReference type="SMART" id="SM00422">
    <property type="entry name" value="HTH_MERR"/>
    <property type="match status" value="1"/>
</dbReference>
<dbReference type="STRING" id="2017.SAMN05444320_102554"/>
<dbReference type="InterPro" id="IPR047057">
    <property type="entry name" value="MerR_fam"/>
</dbReference>
<reference evidence="6 7" key="1">
    <citation type="submission" date="2016-11" db="EMBL/GenBank/DDBJ databases">
        <authorList>
            <person name="Jaros S."/>
            <person name="Januszkiewicz K."/>
            <person name="Wedrychowicz H."/>
        </authorList>
    </citation>
    <scope>NUCLEOTIDE SEQUENCE [LARGE SCALE GENOMIC DNA]</scope>
    <source>
        <strain evidence="6 7">DSM 44523</strain>
    </source>
</reference>
<evidence type="ECO:0000259" key="5">
    <source>
        <dbReference type="PROSITE" id="PS50937"/>
    </source>
</evidence>
<feature type="domain" description="HTH merR-type" evidence="5">
    <location>
        <begin position="8"/>
        <end position="77"/>
    </location>
</feature>
<dbReference type="Gene3D" id="1.10.1660.10">
    <property type="match status" value="1"/>
</dbReference>
<dbReference type="InterPro" id="IPR009061">
    <property type="entry name" value="DNA-bd_dom_put_sf"/>
</dbReference>